<evidence type="ECO:0000256" key="12">
    <source>
        <dbReference type="RuleBase" id="RU000679"/>
    </source>
</evidence>
<keyword evidence="10 12" id="KW-0739">Sodium transport</keyword>
<gene>
    <name evidence="14" type="ORF">ONB1V03_LOCUS3471</name>
</gene>
<dbReference type="GO" id="GO:0005886">
    <property type="term" value="C:plasma membrane"/>
    <property type="evidence" value="ECO:0007669"/>
    <property type="project" value="TreeGrafter"/>
</dbReference>
<evidence type="ECO:0000256" key="11">
    <source>
        <dbReference type="ARBA" id="ARBA00023303"/>
    </source>
</evidence>
<keyword evidence="9 13" id="KW-0472">Membrane</keyword>
<keyword evidence="4 12" id="KW-0894">Sodium channel</keyword>
<sequence>MELKPHDNTNNNGHNKTNQVTTINTQDEGVWRRRLRRVARVKPHLVLIFIISIVGFAYHFHLSLSQYWDYKTTVSFAYEIPDDYKFQYPGLTLCFPDIIPHFRMIEMFPEYEEAVEGIRNESVKRDDPNYWTKPESGSANKYKMRGKYLYKYFEDKVVSNHTILELLKDFTFGREDECLIDAKPVATDGYKLDYCQLVAEPLESINGEYRCFTYMSQLDLELTDETRDTFKTSIFLSQSNYEQRTNKVVYVSHALNQSQRHHPFEKDFRARAMIHPPNALPVPNFYPSIPLYQWSRFYDIEFQKTVTHALEAPYATNCFMYKTGLDQTYQSYDDCFAKCVIDKYRETCKCLPRSGLLYRPSLLQGNDTFCRKINKCQFTNYRLDCESKCQKDCVEEQYEFEKFADIPFYAHNNLTGLQVRRKPALDKVYRHSPSVTFIQLVCDFGGLGGLWLGFSVITITTAIIELISKPLERMVDLDE</sequence>
<keyword evidence="11 12" id="KW-0407">Ion channel</keyword>
<comment type="subcellular location">
    <subcellularLocation>
        <location evidence="1">Membrane</location>
        <topology evidence="1">Multi-pass membrane protein</topology>
    </subcellularLocation>
</comment>
<dbReference type="PANTHER" id="PTHR11690">
    <property type="entry name" value="AMILORIDE-SENSITIVE SODIUM CHANNEL-RELATED"/>
    <property type="match status" value="1"/>
</dbReference>
<keyword evidence="6 13" id="KW-1133">Transmembrane helix</keyword>
<proteinExistence type="inferred from homology"/>
<dbReference type="Pfam" id="PF00858">
    <property type="entry name" value="ASC"/>
    <property type="match status" value="1"/>
</dbReference>
<evidence type="ECO:0000256" key="3">
    <source>
        <dbReference type="ARBA" id="ARBA00022448"/>
    </source>
</evidence>
<evidence type="ECO:0000256" key="10">
    <source>
        <dbReference type="ARBA" id="ARBA00023201"/>
    </source>
</evidence>
<dbReference type="EMBL" id="OC915848">
    <property type="protein sequence ID" value="CAD7642203.1"/>
    <property type="molecule type" value="Genomic_DNA"/>
</dbReference>
<keyword evidence="3 12" id="KW-0813">Transport</keyword>
<dbReference type="PANTHER" id="PTHR11690:SF248">
    <property type="entry name" value="PICKPOCKET 17, ISOFORM A"/>
    <property type="match status" value="1"/>
</dbReference>
<dbReference type="Gene3D" id="1.10.287.770">
    <property type="entry name" value="YojJ-like"/>
    <property type="match status" value="1"/>
</dbReference>
<reference evidence="14" key="1">
    <citation type="submission" date="2020-11" db="EMBL/GenBank/DDBJ databases">
        <authorList>
            <person name="Tran Van P."/>
        </authorList>
    </citation>
    <scope>NUCLEOTIDE SEQUENCE</scope>
</reference>
<evidence type="ECO:0000256" key="5">
    <source>
        <dbReference type="ARBA" id="ARBA00022692"/>
    </source>
</evidence>
<dbReference type="AlphaFoldDB" id="A0A7R9QE07"/>
<dbReference type="InterPro" id="IPR001873">
    <property type="entry name" value="ENaC"/>
</dbReference>
<accession>A0A7R9QE07</accession>
<dbReference type="EMBL" id="CAJPVJ010001023">
    <property type="protein sequence ID" value="CAG2163910.1"/>
    <property type="molecule type" value="Genomic_DNA"/>
</dbReference>
<feature type="transmembrane region" description="Helical" evidence="13">
    <location>
        <begin position="41"/>
        <end position="60"/>
    </location>
</feature>
<protein>
    <submittedName>
        <fullName evidence="14">Uncharacterized protein</fullName>
    </submittedName>
</protein>
<name>A0A7R9QE07_9ACAR</name>
<dbReference type="OrthoDB" id="6238402at2759"/>
<evidence type="ECO:0000313" key="14">
    <source>
        <dbReference type="EMBL" id="CAD7642203.1"/>
    </source>
</evidence>
<evidence type="ECO:0000256" key="1">
    <source>
        <dbReference type="ARBA" id="ARBA00004141"/>
    </source>
</evidence>
<evidence type="ECO:0000256" key="4">
    <source>
        <dbReference type="ARBA" id="ARBA00022461"/>
    </source>
</evidence>
<evidence type="ECO:0000256" key="6">
    <source>
        <dbReference type="ARBA" id="ARBA00022989"/>
    </source>
</evidence>
<evidence type="ECO:0000313" key="15">
    <source>
        <dbReference type="Proteomes" id="UP000728032"/>
    </source>
</evidence>
<keyword evidence="5 12" id="KW-0812">Transmembrane</keyword>
<evidence type="ECO:0000256" key="2">
    <source>
        <dbReference type="ARBA" id="ARBA00007193"/>
    </source>
</evidence>
<keyword evidence="7" id="KW-0915">Sodium</keyword>
<keyword evidence="8 12" id="KW-0406">Ion transport</keyword>
<evidence type="ECO:0000256" key="7">
    <source>
        <dbReference type="ARBA" id="ARBA00023053"/>
    </source>
</evidence>
<evidence type="ECO:0000256" key="9">
    <source>
        <dbReference type="ARBA" id="ARBA00023136"/>
    </source>
</evidence>
<keyword evidence="15" id="KW-1185">Reference proteome</keyword>
<evidence type="ECO:0000256" key="8">
    <source>
        <dbReference type="ARBA" id="ARBA00023065"/>
    </source>
</evidence>
<evidence type="ECO:0000256" key="13">
    <source>
        <dbReference type="SAM" id="Phobius"/>
    </source>
</evidence>
<dbReference type="GO" id="GO:0015280">
    <property type="term" value="F:ligand-gated sodium channel activity"/>
    <property type="evidence" value="ECO:0007669"/>
    <property type="project" value="TreeGrafter"/>
</dbReference>
<organism evidence="14">
    <name type="scientific">Oppiella nova</name>
    <dbReference type="NCBI Taxonomy" id="334625"/>
    <lineage>
        <taxon>Eukaryota</taxon>
        <taxon>Metazoa</taxon>
        <taxon>Ecdysozoa</taxon>
        <taxon>Arthropoda</taxon>
        <taxon>Chelicerata</taxon>
        <taxon>Arachnida</taxon>
        <taxon>Acari</taxon>
        <taxon>Acariformes</taxon>
        <taxon>Sarcoptiformes</taxon>
        <taxon>Oribatida</taxon>
        <taxon>Brachypylina</taxon>
        <taxon>Oppioidea</taxon>
        <taxon>Oppiidae</taxon>
        <taxon>Oppiella</taxon>
    </lineage>
</organism>
<comment type="similarity">
    <text evidence="2 12">Belongs to the amiloride-sensitive sodium channel (TC 1.A.6) family.</text>
</comment>
<dbReference type="Proteomes" id="UP000728032">
    <property type="component" value="Unassembled WGS sequence"/>
</dbReference>